<keyword evidence="2" id="KW-0472">Membrane</keyword>
<evidence type="ECO:0000313" key="4">
    <source>
        <dbReference type="Proteomes" id="UP001139354"/>
    </source>
</evidence>
<comment type="caution">
    <text evidence="3">The sequence shown here is derived from an EMBL/GenBank/DDBJ whole genome shotgun (WGS) entry which is preliminary data.</text>
</comment>
<sequence>MTNDDGLLRTPYRTVRAVRAPEDGPWPGSLVRTSSGEARVLVDAAVLGARWRGWDASSSGHLLAPLDLARRVDGHDVVLPVCTERVEDFLRRRASRAPLTAGEAVTVGVSILRGCADVINVPETTGEWWLDDAGRPLLATDASDRRALEAAASALRSFVVPARVERAWDAAIGAVTRERMTARGLADAEEELFAAAAPEPLSTLTLSPRTALDVGAAGRDGAVFETDPPRSLWSSLVGRVDSDLADTVSIATTALWRRMRVRTSSRKAPWLVGGVVAAAVLAGGALWPAAGGVATVGPATPTAPVEAAADDSPDSGDSPSAPHADPDSAAVETTAGDGDVQSMDLAAVVAALLDERADCNGDTECLAGPLADPTAPLGTGAIDLPAGERTVTLLDDFGDVAVARVDAAEASHPAQLVVIIRRNERWLLRDVRDVAQQP</sequence>
<proteinExistence type="predicted"/>
<dbReference type="RefSeq" id="WP_229384089.1">
    <property type="nucleotide sequence ID" value="NZ_JAGTTN010000002.1"/>
</dbReference>
<keyword evidence="4" id="KW-1185">Reference proteome</keyword>
<organism evidence="3 4">
    <name type="scientific">Microbacterium allomyrinae</name>
    <dbReference type="NCBI Taxonomy" id="2830666"/>
    <lineage>
        <taxon>Bacteria</taxon>
        <taxon>Bacillati</taxon>
        <taxon>Actinomycetota</taxon>
        <taxon>Actinomycetes</taxon>
        <taxon>Micrococcales</taxon>
        <taxon>Microbacteriaceae</taxon>
        <taxon>Microbacterium</taxon>
    </lineage>
</organism>
<evidence type="ECO:0000256" key="2">
    <source>
        <dbReference type="SAM" id="Phobius"/>
    </source>
</evidence>
<feature type="compositionally biased region" description="Low complexity" evidence="1">
    <location>
        <begin position="315"/>
        <end position="330"/>
    </location>
</feature>
<name>A0A9X1LUQ8_9MICO</name>
<evidence type="ECO:0000256" key="1">
    <source>
        <dbReference type="SAM" id="MobiDB-lite"/>
    </source>
</evidence>
<gene>
    <name evidence="3" type="ORF">KEC57_08260</name>
</gene>
<evidence type="ECO:0000313" key="3">
    <source>
        <dbReference type="EMBL" id="MCC2032177.1"/>
    </source>
</evidence>
<reference evidence="3" key="1">
    <citation type="submission" date="2021-04" db="EMBL/GenBank/DDBJ databases">
        <title>Microbacterium tenobrionis sp. nov. and Microbacterium allomyrinae sp. nov., isolated from larvae of Tenobrio molitor and Allomyrina dichotoma, respectively.</title>
        <authorList>
            <person name="Lee S.D."/>
        </authorList>
    </citation>
    <scope>NUCLEOTIDE SEQUENCE</scope>
    <source>
        <strain evidence="3">BWT-G7</strain>
    </source>
</reference>
<feature type="region of interest" description="Disordered" evidence="1">
    <location>
        <begin position="301"/>
        <end position="337"/>
    </location>
</feature>
<dbReference type="Proteomes" id="UP001139354">
    <property type="component" value="Unassembled WGS sequence"/>
</dbReference>
<dbReference type="AlphaFoldDB" id="A0A9X1LUQ8"/>
<keyword evidence="2" id="KW-0812">Transmembrane</keyword>
<dbReference type="EMBL" id="JAGTTN010000002">
    <property type="protein sequence ID" value="MCC2032177.1"/>
    <property type="molecule type" value="Genomic_DNA"/>
</dbReference>
<accession>A0A9X1LUQ8</accession>
<protein>
    <submittedName>
        <fullName evidence="3">Uncharacterized protein</fullName>
    </submittedName>
</protein>
<feature type="transmembrane region" description="Helical" evidence="2">
    <location>
        <begin position="268"/>
        <end position="290"/>
    </location>
</feature>
<keyword evidence="2" id="KW-1133">Transmembrane helix</keyword>